<dbReference type="NCBIfam" id="NF012099">
    <property type="entry name" value="SubclassA2"/>
    <property type="match status" value="1"/>
</dbReference>
<evidence type="ECO:0000259" key="5">
    <source>
        <dbReference type="Pfam" id="PF13354"/>
    </source>
</evidence>
<feature type="domain" description="Beta-lactamase class A catalytic" evidence="5">
    <location>
        <begin position="43"/>
        <end position="268"/>
    </location>
</feature>
<dbReference type="Proteomes" id="UP000321479">
    <property type="component" value="Chromosome"/>
</dbReference>
<dbReference type="PANTHER" id="PTHR35333">
    <property type="entry name" value="BETA-LACTAMASE"/>
    <property type="match status" value="1"/>
</dbReference>
<feature type="chain" id="PRO_5022993955" description="beta-lactamase" evidence="4">
    <location>
        <begin position="22"/>
        <end position="295"/>
    </location>
</feature>
<keyword evidence="7" id="KW-1185">Reference proteome</keyword>
<comment type="catalytic activity">
    <reaction evidence="1">
        <text>a beta-lactam + H2O = a substituted beta-amino acid</text>
        <dbReference type="Rhea" id="RHEA:20401"/>
        <dbReference type="ChEBI" id="CHEBI:15377"/>
        <dbReference type="ChEBI" id="CHEBI:35627"/>
        <dbReference type="ChEBI" id="CHEBI:140347"/>
        <dbReference type="EC" id="3.5.2.6"/>
    </reaction>
</comment>
<sequence length="295" mass="32152">MPKIFSSCLLFILSFLSAARAQDKELLSRIKTISAESKGIVGVSILGLESHDTLNYNGQSRLVMHSVFKFPIAMAVLNLVDKGKYKLDKKMKVGKGDMHPNTWSPMRDKYPDGAELPLSEIIGYMVSQSDNTACDFLLKKIGGPKVVEEYIHSLGVKGIAIKASEADMASAWEVQYTNWAKPADLVYLLDIFYHGKALSKQSNDFLMQAMLATTTGPHRLRGLLPKDAVIAHKTGTSPTNAEGLSPATNDIGIITLPNGKHLAIVVMVCNSKADEATRDAVIAKIAKAAWDTYGR</sequence>
<dbReference type="KEGG" id="mgin:FRZ54_13920"/>
<dbReference type="NCBIfam" id="NF033103">
    <property type="entry name" value="bla_class_A"/>
    <property type="match status" value="1"/>
</dbReference>
<name>A0A5B8UWT6_9SPHI</name>
<evidence type="ECO:0000256" key="2">
    <source>
        <dbReference type="ARBA" id="ARBA00009009"/>
    </source>
</evidence>
<comment type="similarity">
    <text evidence="2">Belongs to the class-A beta-lactamase family.</text>
</comment>
<dbReference type="EMBL" id="CP042436">
    <property type="protein sequence ID" value="QEC63627.1"/>
    <property type="molecule type" value="Genomic_DNA"/>
</dbReference>
<feature type="signal peptide" evidence="4">
    <location>
        <begin position="1"/>
        <end position="21"/>
    </location>
</feature>
<dbReference type="GO" id="GO:0008800">
    <property type="term" value="F:beta-lactamase activity"/>
    <property type="evidence" value="ECO:0007669"/>
    <property type="project" value="UniProtKB-EC"/>
</dbReference>
<keyword evidence="4" id="KW-0732">Signal</keyword>
<organism evidence="6 7">
    <name type="scientific">Mucilaginibacter ginsenosidivorans</name>
    <dbReference type="NCBI Taxonomy" id="398053"/>
    <lineage>
        <taxon>Bacteria</taxon>
        <taxon>Pseudomonadati</taxon>
        <taxon>Bacteroidota</taxon>
        <taxon>Sphingobacteriia</taxon>
        <taxon>Sphingobacteriales</taxon>
        <taxon>Sphingobacteriaceae</taxon>
        <taxon>Mucilaginibacter</taxon>
    </lineage>
</organism>
<dbReference type="AlphaFoldDB" id="A0A5B8UWT6"/>
<accession>A0A5B8UWT6</accession>
<dbReference type="Pfam" id="PF13354">
    <property type="entry name" value="Beta-lactamase2"/>
    <property type="match status" value="1"/>
</dbReference>
<evidence type="ECO:0000256" key="4">
    <source>
        <dbReference type="SAM" id="SignalP"/>
    </source>
</evidence>
<dbReference type="InterPro" id="IPR045155">
    <property type="entry name" value="Beta-lactam_cat"/>
</dbReference>
<dbReference type="PANTHER" id="PTHR35333:SF3">
    <property type="entry name" value="BETA-LACTAMASE-TYPE TRANSPEPTIDASE FOLD CONTAINING PROTEIN"/>
    <property type="match status" value="1"/>
</dbReference>
<dbReference type="OrthoDB" id="9772863at2"/>
<dbReference type="GO" id="GO:0046677">
    <property type="term" value="P:response to antibiotic"/>
    <property type="evidence" value="ECO:0007669"/>
    <property type="project" value="InterPro"/>
</dbReference>
<reference evidence="6 7" key="1">
    <citation type="journal article" date="2017" name="Curr. Microbiol.">
        <title>Mucilaginibacter ginsenosidivorans sp. nov., Isolated from Soil of Ginseng Field.</title>
        <authorList>
            <person name="Kim M.M."/>
            <person name="Siddiqi M.Z."/>
            <person name="Im W.T."/>
        </authorList>
    </citation>
    <scope>NUCLEOTIDE SEQUENCE [LARGE SCALE GENOMIC DNA]</scope>
    <source>
        <strain evidence="6 7">Gsoil 3017</strain>
    </source>
</reference>
<dbReference type="Gene3D" id="3.40.710.10">
    <property type="entry name" value="DD-peptidase/beta-lactamase superfamily"/>
    <property type="match status" value="1"/>
</dbReference>
<dbReference type="EC" id="3.5.2.6" evidence="3"/>
<evidence type="ECO:0000313" key="7">
    <source>
        <dbReference type="Proteomes" id="UP000321479"/>
    </source>
</evidence>
<protein>
    <recommendedName>
        <fullName evidence="3">beta-lactamase</fullName>
        <ecNumber evidence="3">3.5.2.6</ecNumber>
    </recommendedName>
</protein>
<dbReference type="SUPFAM" id="SSF56601">
    <property type="entry name" value="beta-lactamase/transpeptidase-like"/>
    <property type="match status" value="1"/>
</dbReference>
<dbReference type="RefSeq" id="WP_147032202.1">
    <property type="nucleotide sequence ID" value="NZ_CP042436.1"/>
</dbReference>
<proteinExistence type="inferred from homology"/>
<evidence type="ECO:0000256" key="1">
    <source>
        <dbReference type="ARBA" id="ARBA00001526"/>
    </source>
</evidence>
<evidence type="ECO:0000313" key="6">
    <source>
        <dbReference type="EMBL" id="QEC63627.1"/>
    </source>
</evidence>
<gene>
    <name evidence="6" type="primary">bla</name>
    <name evidence="6" type="ORF">FRZ54_13920</name>
</gene>
<dbReference type="InterPro" id="IPR000871">
    <property type="entry name" value="Beta-lactam_class-A"/>
</dbReference>
<evidence type="ECO:0000256" key="3">
    <source>
        <dbReference type="ARBA" id="ARBA00012865"/>
    </source>
</evidence>
<dbReference type="InterPro" id="IPR012338">
    <property type="entry name" value="Beta-lactam/transpept-like"/>
</dbReference>
<dbReference type="PRINTS" id="PR00118">
    <property type="entry name" value="BLACTAMASEA"/>
</dbReference>
<dbReference type="GO" id="GO:0030655">
    <property type="term" value="P:beta-lactam antibiotic catabolic process"/>
    <property type="evidence" value="ECO:0007669"/>
    <property type="project" value="InterPro"/>
</dbReference>